<dbReference type="EMBL" id="GBRH01266403">
    <property type="protein sequence ID" value="JAD31492.1"/>
    <property type="molecule type" value="Transcribed_RNA"/>
</dbReference>
<organism evidence="3">
    <name type="scientific">Arundo donax</name>
    <name type="common">Giant reed</name>
    <name type="synonym">Donax arundinaceus</name>
    <dbReference type="NCBI Taxonomy" id="35708"/>
    <lineage>
        <taxon>Eukaryota</taxon>
        <taxon>Viridiplantae</taxon>
        <taxon>Streptophyta</taxon>
        <taxon>Embryophyta</taxon>
        <taxon>Tracheophyta</taxon>
        <taxon>Spermatophyta</taxon>
        <taxon>Magnoliopsida</taxon>
        <taxon>Liliopsida</taxon>
        <taxon>Poales</taxon>
        <taxon>Poaceae</taxon>
        <taxon>PACMAD clade</taxon>
        <taxon>Arundinoideae</taxon>
        <taxon>Arundineae</taxon>
        <taxon>Arundo</taxon>
    </lineage>
</organism>
<keyword evidence="2" id="KW-0812">Transmembrane</keyword>
<dbReference type="AlphaFoldDB" id="A0A0A8Z9G0"/>
<reference evidence="3" key="2">
    <citation type="journal article" date="2015" name="Data Brief">
        <title>Shoot transcriptome of the giant reed, Arundo donax.</title>
        <authorList>
            <person name="Barrero R.A."/>
            <person name="Guerrero F.D."/>
            <person name="Moolhuijzen P."/>
            <person name="Goolsby J.A."/>
            <person name="Tidwell J."/>
            <person name="Bellgard S.E."/>
            <person name="Bellgard M.I."/>
        </authorList>
    </citation>
    <scope>NUCLEOTIDE SEQUENCE</scope>
    <source>
        <tissue evidence="3">Shoot tissue taken approximately 20 cm above the soil surface</tissue>
    </source>
</reference>
<sequence>MAREEEEEKEAKGAPAAGKPKIAAMRWRDLLRLGKQQASWASPAATYDATGHGGRILRSPTSIPGGVTSRGCVGGADWPHRSEPSSMWTLIRPPSRGWEPPWLVSDILGDDYIDVNGKEGIVDKIQEKQIQRPRPSNTATSTTTTATWRSTTMRRSTVATALGPSIYSFSLLHVLYGCDLRAAGFCLSAGKDTSPVMTVLVVLAITMSVGPMLRRGVTWLRVFAAGDVGA</sequence>
<evidence type="ECO:0000313" key="3">
    <source>
        <dbReference type="EMBL" id="JAD31492.1"/>
    </source>
</evidence>
<proteinExistence type="predicted"/>
<evidence type="ECO:0000256" key="2">
    <source>
        <dbReference type="SAM" id="Phobius"/>
    </source>
</evidence>
<keyword evidence="2" id="KW-1133">Transmembrane helix</keyword>
<keyword evidence="2" id="KW-0472">Membrane</keyword>
<feature type="transmembrane region" description="Helical" evidence="2">
    <location>
        <begin position="196"/>
        <end position="213"/>
    </location>
</feature>
<feature type="transmembrane region" description="Helical" evidence="2">
    <location>
        <begin position="158"/>
        <end position="176"/>
    </location>
</feature>
<protein>
    <submittedName>
        <fullName evidence="3">Uncharacterized protein</fullName>
    </submittedName>
</protein>
<evidence type="ECO:0000256" key="1">
    <source>
        <dbReference type="SAM" id="MobiDB-lite"/>
    </source>
</evidence>
<accession>A0A0A8Z9G0</accession>
<reference evidence="3" key="1">
    <citation type="submission" date="2014-09" db="EMBL/GenBank/DDBJ databases">
        <authorList>
            <person name="Magalhaes I.L.F."/>
            <person name="Oliveira U."/>
            <person name="Santos F.R."/>
            <person name="Vidigal T.H.D.A."/>
            <person name="Brescovit A.D."/>
            <person name="Santos A.J."/>
        </authorList>
    </citation>
    <scope>NUCLEOTIDE SEQUENCE</scope>
    <source>
        <tissue evidence="3">Shoot tissue taken approximately 20 cm above the soil surface</tissue>
    </source>
</reference>
<feature type="region of interest" description="Disordered" evidence="1">
    <location>
        <begin position="1"/>
        <end position="21"/>
    </location>
</feature>
<name>A0A0A8Z9G0_ARUDO</name>